<dbReference type="EMBL" id="LT934122">
    <property type="protein sequence ID" value="VAI58014.1"/>
    <property type="molecule type" value="Genomic_DNA"/>
</dbReference>
<dbReference type="Gramene" id="TRITD6Bv1G121190.2">
    <property type="protein sequence ID" value="TRITD6Bv1G121190.2"/>
    <property type="gene ID" value="TRITD6Bv1G121190"/>
</dbReference>
<keyword evidence="2" id="KW-1185">Reference proteome</keyword>
<name>A0A9R1BB17_TRITD</name>
<dbReference type="Proteomes" id="UP000324705">
    <property type="component" value="Chromosome 6B"/>
</dbReference>
<proteinExistence type="predicted"/>
<accession>A0A9R1BB17</accession>
<dbReference type="OMA" id="PECMRYD"/>
<organism evidence="1 2">
    <name type="scientific">Triticum turgidum subsp. durum</name>
    <name type="common">Durum wheat</name>
    <name type="synonym">Triticum durum</name>
    <dbReference type="NCBI Taxonomy" id="4567"/>
    <lineage>
        <taxon>Eukaryota</taxon>
        <taxon>Viridiplantae</taxon>
        <taxon>Streptophyta</taxon>
        <taxon>Embryophyta</taxon>
        <taxon>Tracheophyta</taxon>
        <taxon>Spermatophyta</taxon>
        <taxon>Magnoliopsida</taxon>
        <taxon>Liliopsida</taxon>
        <taxon>Poales</taxon>
        <taxon>Poaceae</taxon>
        <taxon>BOP clade</taxon>
        <taxon>Pooideae</taxon>
        <taxon>Triticodae</taxon>
        <taxon>Triticeae</taxon>
        <taxon>Triticinae</taxon>
        <taxon>Triticum</taxon>
    </lineage>
</organism>
<gene>
    <name evidence="1" type="ORF">TRITD_6Bv1G121190</name>
</gene>
<reference evidence="1 2" key="1">
    <citation type="submission" date="2017-09" db="EMBL/GenBank/DDBJ databases">
        <authorList>
            <consortium name="International Durum Wheat Genome Sequencing Consortium (IDWGSC)"/>
            <person name="Milanesi L."/>
        </authorList>
    </citation>
    <scope>NUCLEOTIDE SEQUENCE [LARGE SCALE GENOMIC DNA]</scope>
    <source>
        <strain evidence="2">cv. Svevo</strain>
    </source>
</reference>
<sequence>MAPVIDKRAELDTAVAGFSASLAQVVSITPSGTPGAPEYRYRVGFVVFAPAGRGEVFVCVSKKLLVSTKLKKKASFGVRFYNHGHKGPATFHSNHLDYLILKVSVQEHVPAVAFGDVVRSSELILICKDKADEWNTYSTTVIIPQNDACAFDGGRPPSVALSEDFFTMGFPVLPALGFDKIDGAPVFDMHGLFVGLVHSFATVSRDNTLNDVVFVRRAVRFGVPECMRYDGRASCVTPSYG</sequence>
<evidence type="ECO:0000313" key="1">
    <source>
        <dbReference type="EMBL" id="VAI58014.1"/>
    </source>
</evidence>
<dbReference type="AlphaFoldDB" id="A0A9R1BB17"/>
<evidence type="ECO:0000313" key="2">
    <source>
        <dbReference type="Proteomes" id="UP000324705"/>
    </source>
</evidence>
<protein>
    <submittedName>
        <fullName evidence="1">Uncharacterized protein</fullName>
    </submittedName>
</protein>